<gene>
    <name evidence="6" type="ORF">ACFQ2J_17340</name>
</gene>
<protein>
    <submittedName>
        <fullName evidence="6">FtsK/SpoIIIE domain-containing protein</fullName>
    </submittedName>
</protein>
<evidence type="ECO:0000313" key="7">
    <source>
        <dbReference type="Proteomes" id="UP001596990"/>
    </source>
</evidence>
<feature type="compositionally biased region" description="Basic and acidic residues" evidence="4">
    <location>
        <begin position="1297"/>
        <end position="1313"/>
    </location>
</feature>
<dbReference type="PROSITE" id="PS50901">
    <property type="entry name" value="FTSK"/>
    <property type="match status" value="1"/>
</dbReference>
<evidence type="ECO:0000256" key="1">
    <source>
        <dbReference type="ARBA" id="ARBA00022741"/>
    </source>
</evidence>
<comment type="caution">
    <text evidence="6">The sequence shown here is derived from an EMBL/GenBank/DDBJ whole genome shotgun (WGS) entry which is preliminary data.</text>
</comment>
<evidence type="ECO:0000259" key="5">
    <source>
        <dbReference type="PROSITE" id="PS50901"/>
    </source>
</evidence>
<sequence length="1703" mass="196398">MQSNQLLGKWIYYVLKSHFSNQKKENAEKLFIKVNGLTHENIESVLSELRVNVSDLEKYYSPIIRTIKPVHGYDEYKLRDIETSTRLRNYTFSNQALIMIINENTPEGQSLENIFSIDEAYLLSRDGFEKLYSLLFNEYNFAEEEIETLKSFLKMYNQLTDPQLRFVLRFISATITNQSPSIVERIQESLPKLNLFKDSELLIPKGKKRLKANFLLANLQKTNGDLDSEDLQNKLYAFLDSEEKSLYPSDLWRNISPEEFELEAMNFLNQKSLELLENEFSIIESIFKFKVKTTLPDKIRNTLPLEDYSKEEKEKVEEGIASIEKSEDADDMQEFLDEFEGDLSKDSKLVKTISRKIEKVRHPKDYKDISEAVLYHTYVLIEDNAEELCGKEPRFTLEVVNNKLNPAAKKLSEILLMNMEKVVSTVQFNNNSILSVREDPTINDLDITLELKLIINGDVKGKENFKIIGFEHLKLLSLFDSIDDYQLPYVKNYKDDQIEKLNVVEIVRDEVSSFLSINEPGMEDHYEAFLNFKDNYVSHLEQAYRNGVFSVDYNKLEQNLSNLLEGVTTSVSITNTIYKYINNIGAIDFIDVNLGDVGYSYERILTLLNPVRLLSIKNRYQEIDAQIREWINKTQEQSLEVTNLEEYLNHVVDKTLKLGPRYFTSEGDDSFLIEVSEILGEGHFVLNTTRSEKMDHLAKDLSKELLTSVKSYFDVYPYAKDGLDILFLYCQSAEMIIQSIDTLFKKLKDLNKLKITVHSTHAAPIHKRLNQWVQQREEYIHPDGSSKFPKVELKVISGHDVNEISKQINTHMIDADLVVLADYFAQSSQINYDFDKIDFRPSDNWFEVVYKEPLLDNEVVKRISYVSESMPNILKSFYQLQYISQKKEMLDKDELYVLKNKVSLSTLNNDLIDFMHENFNWIIFMDRYLDKSLLEKTSAKAQIIQYKSKAGSNNNYKLIVSSSEYIRKLNNEQNDEYYDRLTKKLGLIMKNDFITKEKMVKAVQEVKKISGALVLKAIGPGKYSHEMVATYLSKKFRQKDEFNTLQVWAVCDELPWFSNNKRRPDMVITTLTEQNGMLKLDFELVELKFVRHTIFERERYDAIKQVDAGINVYNKLFTFEDSKTDSEFWREELVHYFIERGSYSPEEAYLLKQLQDKDLCDINVTVKSSIDAYCYTSNLQEQDFERYDEGVYLDRLEGEYPNYIFTRSYILEQLGAEEVNEPDYNDLEASEDAFELELVREDKESESSVTDDSNNDERENNDEDSNDVEEGKGANAKSSDQGVLGEGKVISDPEPTPDPKPEPKPKPEPRPEPETLLNDSCNYPEVIALKGIENTKPEVSEEHEALKKKYVSNLESHFNRNSLNVKVKEAVLGSSVIRLILNIPSSLNSDKVLKRKQDIQLWLGLDQPPHMFIDKNGINIDIARENPDTIFFEEFMKISREQLSNKIKPTNLLSPLGFDPLNNVVHIDFSDPSTPHLLTGGTTGSGKSVTLNSIILGSMCIYDPTQLQFVFIDPKQVEFKVYEGLPHTRDVVTDISKAVNTLEFLVQEMEERYKVFAEEKVSNLDEYVELTENQMPRIVIVFDEFADFMSQEKDVAQKVENSILRLGQKARAAGLHLIICTQNPKSDIINTNIRNNLGARLALRATDATASTIILGDSGAENLGGKGDFLAKTGGQKIIRGKSPFLTPKVKRALLKYFESLSK</sequence>
<feature type="binding site" evidence="3">
    <location>
        <begin position="1481"/>
        <end position="1488"/>
    </location>
    <ligand>
        <name>ATP</name>
        <dbReference type="ChEBI" id="CHEBI:30616"/>
    </ligand>
</feature>
<name>A0ABW3L5A3_9BACI</name>
<keyword evidence="7" id="KW-1185">Reference proteome</keyword>
<dbReference type="RefSeq" id="WP_386063551.1">
    <property type="nucleotide sequence ID" value="NZ_JBHTKL010000006.1"/>
</dbReference>
<dbReference type="PANTHER" id="PTHR22683:SF1">
    <property type="entry name" value="TYPE VII SECRETION SYSTEM PROTEIN ESSC"/>
    <property type="match status" value="1"/>
</dbReference>
<evidence type="ECO:0000256" key="4">
    <source>
        <dbReference type="SAM" id="MobiDB-lite"/>
    </source>
</evidence>
<evidence type="ECO:0000313" key="6">
    <source>
        <dbReference type="EMBL" id="MFD1020957.1"/>
    </source>
</evidence>
<organism evidence="6 7">
    <name type="scientific">Thalassobacillus hwangdonensis</name>
    <dbReference type="NCBI Taxonomy" id="546108"/>
    <lineage>
        <taxon>Bacteria</taxon>
        <taxon>Bacillati</taxon>
        <taxon>Bacillota</taxon>
        <taxon>Bacilli</taxon>
        <taxon>Bacillales</taxon>
        <taxon>Bacillaceae</taxon>
        <taxon>Thalassobacillus</taxon>
    </lineage>
</organism>
<feature type="compositionally biased region" description="Acidic residues" evidence="4">
    <location>
        <begin position="1259"/>
        <end position="1268"/>
    </location>
</feature>
<evidence type="ECO:0000256" key="3">
    <source>
        <dbReference type="PROSITE-ProRule" id="PRU00289"/>
    </source>
</evidence>
<evidence type="ECO:0000256" key="2">
    <source>
        <dbReference type="ARBA" id="ARBA00022840"/>
    </source>
</evidence>
<keyword evidence="1 3" id="KW-0547">Nucleotide-binding</keyword>
<dbReference type="SUPFAM" id="SSF52540">
    <property type="entry name" value="P-loop containing nucleoside triphosphate hydrolases"/>
    <property type="match status" value="1"/>
</dbReference>
<proteinExistence type="predicted"/>
<dbReference type="Pfam" id="PF01580">
    <property type="entry name" value="FtsK_SpoIIIE"/>
    <property type="match status" value="1"/>
</dbReference>
<accession>A0ABW3L5A3</accession>
<dbReference type="Gene3D" id="3.40.50.300">
    <property type="entry name" value="P-loop containing nucleotide triphosphate hydrolases"/>
    <property type="match status" value="1"/>
</dbReference>
<dbReference type="InterPro" id="IPR027417">
    <property type="entry name" value="P-loop_NTPase"/>
</dbReference>
<dbReference type="EMBL" id="JBHTKL010000006">
    <property type="protein sequence ID" value="MFD1020957.1"/>
    <property type="molecule type" value="Genomic_DNA"/>
</dbReference>
<feature type="region of interest" description="Disordered" evidence="4">
    <location>
        <begin position="1238"/>
        <end position="1319"/>
    </location>
</feature>
<keyword evidence="2 3" id="KW-0067">ATP-binding</keyword>
<dbReference type="Proteomes" id="UP001596990">
    <property type="component" value="Unassembled WGS sequence"/>
</dbReference>
<feature type="domain" description="FtsK" evidence="5">
    <location>
        <begin position="1462"/>
        <end position="1652"/>
    </location>
</feature>
<dbReference type="InterPro" id="IPR050206">
    <property type="entry name" value="FtsK/SpoIIIE/SftA"/>
</dbReference>
<reference evidence="7" key="1">
    <citation type="journal article" date="2019" name="Int. J. Syst. Evol. Microbiol.">
        <title>The Global Catalogue of Microorganisms (GCM) 10K type strain sequencing project: providing services to taxonomists for standard genome sequencing and annotation.</title>
        <authorList>
            <consortium name="The Broad Institute Genomics Platform"/>
            <consortium name="The Broad Institute Genome Sequencing Center for Infectious Disease"/>
            <person name="Wu L."/>
            <person name="Ma J."/>
        </authorList>
    </citation>
    <scope>NUCLEOTIDE SEQUENCE [LARGE SCALE GENOMIC DNA]</scope>
    <source>
        <strain evidence="7">CCUG 56607</strain>
    </source>
</reference>
<dbReference type="InterPro" id="IPR002543">
    <property type="entry name" value="FtsK_dom"/>
</dbReference>
<dbReference type="PANTHER" id="PTHR22683">
    <property type="entry name" value="SPORULATION PROTEIN RELATED"/>
    <property type="match status" value="1"/>
</dbReference>